<organism evidence="2 3">
    <name type="scientific">Corynebacterium lactis RW2-5</name>
    <dbReference type="NCBI Taxonomy" id="1408189"/>
    <lineage>
        <taxon>Bacteria</taxon>
        <taxon>Bacillati</taxon>
        <taxon>Actinomycetota</taxon>
        <taxon>Actinomycetes</taxon>
        <taxon>Mycobacteriales</taxon>
        <taxon>Corynebacteriaceae</taxon>
        <taxon>Corynebacterium</taxon>
    </lineage>
</organism>
<protein>
    <submittedName>
        <fullName evidence="2">Aminotransferase</fullName>
    </submittedName>
</protein>
<dbReference type="InterPro" id="IPR000192">
    <property type="entry name" value="Aminotrans_V_dom"/>
</dbReference>
<dbReference type="AlphaFoldDB" id="A0A0K2GXG4"/>
<dbReference type="InterPro" id="IPR015422">
    <property type="entry name" value="PyrdxlP-dep_Trfase_small"/>
</dbReference>
<keyword evidence="2" id="KW-0808">Transferase</keyword>
<name>A0A0K2GXG4_9CORY</name>
<dbReference type="SUPFAM" id="SSF53383">
    <property type="entry name" value="PLP-dependent transferases"/>
    <property type="match status" value="1"/>
</dbReference>
<dbReference type="Gene3D" id="3.90.1150.10">
    <property type="entry name" value="Aspartate Aminotransferase, domain 1"/>
    <property type="match status" value="1"/>
</dbReference>
<evidence type="ECO:0000313" key="2">
    <source>
        <dbReference type="EMBL" id="ALA66475.1"/>
    </source>
</evidence>
<dbReference type="PATRIC" id="fig|1408189.4.peg.116"/>
<dbReference type="EMBL" id="CP006841">
    <property type="protein sequence ID" value="ALA66475.1"/>
    <property type="molecule type" value="Genomic_DNA"/>
</dbReference>
<dbReference type="Proteomes" id="UP000058446">
    <property type="component" value="Chromosome"/>
</dbReference>
<evidence type="ECO:0000259" key="1">
    <source>
        <dbReference type="Pfam" id="PF00266"/>
    </source>
</evidence>
<dbReference type="OrthoDB" id="7592443at2"/>
<dbReference type="InterPro" id="IPR015424">
    <property type="entry name" value="PyrdxlP-dep_Trfase"/>
</dbReference>
<dbReference type="STRING" id="1408189.CLAC_00565"/>
<reference evidence="2 3" key="1">
    <citation type="submission" date="2013-10" db="EMBL/GenBank/DDBJ databases">
        <title>Complete genome sequence of Corynebacterium lactis DSM 45799(T), isolated from raw cow milk.</title>
        <authorList>
            <person name="Ruckert C."/>
            <person name="Albersmeier A."/>
            <person name="Lipski A."/>
            <person name="Kalinowski J."/>
        </authorList>
    </citation>
    <scope>NUCLEOTIDE SEQUENCE [LARGE SCALE GENOMIC DNA]</scope>
    <source>
        <strain evidence="2 3">RW2-5</strain>
    </source>
</reference>
<dbReference type="GO" id="GO:0008483">
    <property type="term" value="F:transaminase activity"/>
    <property type="evidence" value="ECO:0007669"/>
    <property type="project" value="UniProtKB-KW"/>
</dbReference>
<dbReference type="Gene3D" id="3.40.640.10">
    <property type="entry name" value="Type I PLP-dependent aspartate aminotransferase-like (Major domain)"/>
    <property type="match status" value="1"/>
</dbReference>
<accession>A0A0K2GXG4</accession>
<feature type="domain" description="Aminotransferase class V" evidence="1">
    <location>
        <begin position="71"/>
        <end position="226"/>
    </location>
</feature>
<gene>
    <name evidence="2" type="ORF">CLAC_00565</name>
</gene>
<keyword evidence="3" id="KW-1185">Reference proteome</keyword>
<dbReference type="RefSeq" id="WP_053411261.1">
    <property type="nucleotide sequence ID" value="NZ_CP006841.1"/>
</dbReference>
<dbReference type="KEGG" id="clw:CLAC_00565"/>
<evidence type="ECO:0000313" key="3">
    <source>
        <dbReference type="Proteomes" id="UP000058446"/>
    </source>
</evidence>
<proteinExistence type="predicted"/>
<sequence>MAFDVPTTRGAYTSLSDGWTYLNAGQRAQVPERVISAMTSSFRNAPKSLAGETGGGAHGQSRRSGASAAEELALSARRAFADITEGPVAGVVLGSSREVLIDQLCAAMSRRLSLGTNLVISRIGSQVVHAPLRRAANLYGARVRVAEADLASGSLPAWQFDEIVDAHTRLVVVPAADPYAGTVAPIAEISRRVHAMSPAWVLVDATDLAAYRHVSMSEMGADIVLVDASVWGGPEVSALVFRDPSMFARLASLNFDHNVRGVGRLEVSPVSPALLGGVSESVHHLASLDTRARGSRRHRIETAMPQVAEYLSDLTERLVAGLSNLPRVYIIGFDEENASESVASRRDYIPRVSFLVDGVPAETVVGRLLANGLVTSVVDVAQSPLLEAMGVGESEGAVGVGLQPFNTPHDVDQLVRAVASLG</sequence>
<dbReference type="PANTHER" id="PTHR43586">
    <property type="entry name" value="CYSTEINE DESULFURASE"/>
    <property type="match status" value="1"/>
</dbReference>
<dbReference type="Pfam" id="PF00266">
    <property type="entry name" value="Aminotran_5"/>
    <property type="match status" value="1"/>
</dbReference>
<dbReference type="InterPro" id="IPR015421">
    <property type="entry name" value="PyrdxlP-dep_Trfase_major"/>
</dbReference>
<keyword evidence="2" id="KW-0032">Aminotransferase</keyword>
<dbReference type="PANTHER" id="PTHR43586:SF21">
    <property type="entry name" value="PYRIDOXAL PHOSPHATE (PLP)-DEPENDENT ASPARTATE AMINOTRANSFERASE SUPERFAMILY"/>
    <property type="match status" value="1"/>
</dbReference>